<accession>A0AAV9LU95</accession>
<reference evidence="2 3" key="1">
    <citation type="submission" date="2023-10" db="EMBL/GenBank/DDBJ databases">
        <title>Genome-Wide Identification Analysis in wild type Solanum Pinnatisectum Reveals Some Genes Defensing Phytophthora Infestans.</title>
        <authorList>
            <person name="Sun C."/>
        </authorList>
    </citation>
    <scope>NUCLEOTIDE SEQUENCE [LARGE SCALE GENOMIC DNA]</scope>
    <source>
        <strain evidence="2">LQN</strain>
        <tissue evidence="2">Leaf</tissue>
    </source>
</reference>
<gene>
    <name evidence="2" type="ORF">R3W88_022313</name>
</gene>
<organism evidence="2 3">
    <name type="scientific">Solanum pinnatisectum</name>
    <name type="common">tansyleaf nightshade</name>
    <dbReference type="NCBI Taxonomy" id="50273"/>
    <lineage>
        <taxon>Eukaryota</taxon>
        <taxon>Viridiplantae</taxon>
        <taxon>Streptophyta</taxon>
        <taxon>Embryophyta</taxon>
        <taxon>Tracheophyta</taxon>
        <taxon>Spermatophyta</taxon>
        <taxon>Magnoliopsida</taxon>
        <taxon>eudicotyledons</taxon>
        <taxon>Gunneridae</taxon>
        <taxon>Pentapetalae</taxon>
        <taxon>asterids</taxon>
        <taxon>lamiids</taxon>
        <taxon>Solanales</taxon>
        <taxon>Solanaceae</taxon>
        <taxon>Solanoideae</taxon>
        <taxon>Solaneae</taxon>
        <taxon>Solanum</taxon>
    </lineage>
</organism>
<evidence type="ECO:0000313" key="3">
    <source>
        <dbReference type="Proteomes" id="UP001311915"/>
    </source>
</evidence>
<evidence type="ECO:0000259" key="1">
    <source>
        <dbReference type="Pfam" id="PF13966"/>
    </source>
</evidence>
<sequence>MIRKILAVREILEHTQAIQANSVNIKYIYQKLLGDNPKVSWKSLLFGSTARPKAKFILWLRLQDRLQTIDRLQAWGLDIDQQCKLCQQHEETRDHLFVQCAFVQEVWRRIMTLLQWQWNPTTIWNTHLAWAILCAKGRSLNAQIFKLAYAEITYAIWIERNRMIFENARHQCEEITKEIVYMCNIRATPQVKIKFQQLKFLLFCRLEILFYDFIYIMR</sequence>
<dbReference type="PANTHER" id="PTHR33116:SF66">
    <property type="entry name" value="REVERSE TRANSCRIPTASE ZINC-BINDING DOMAIN-CONTAINING PROTEIN"/>
    <property type="match status" value="1"/>
</dbReference>
<evidence type="ECO:0000313" key="2">
    <source>
        <dbReference type="EMBL" id="KAK4729325.1"/>
    </source>
</evidence>
<dbReference type="EMBL" id="JAWPEI010000004">
    <property type="protein sequence ID" value="KAK4729325.1"/>
    <property type="molecule type" value="Genomic_DNA"/>
</dbReference>
<name>A0AAV9LU95_9SOLN</name>
<dbReference type="InterPro" id="IPR026960">
    <property type="entry name" value="RVT-Znf"/>
</dbReference>
<dbReference type="Proteomes" id="UP001311915">
    <property type="component" value="Unassembled WGS sequence"/>
</dbReference>
<protein>
    <recommendedName>
        <fullName evidence="1">Reverse transcriptase zinc-binding domain-containing protein</fullName>
    </recommendedName>
</protein>
<dbReference type="AlphaFoldDB" id="A0AAV9LU95"/>
<comment type="caution">
    <text evidence="2">The sequence shown here is derived from an EMBL/GenBank/DDBJ whole genome shotgun (WGS) entry which is preliminary data.</text>
</comment>
<feature type="domain" description="Reverse transcriptase zinc-binding" evidence="1">
    <location>
        <begin position="25"/>
        <end position="107"/>
    </location>
</feature>
<keyword evidence="3" id="KW-1185">Reference proteome</keyword>
<dbReference type="PANTHER" id="PTHR33116">
    <property type="entry name" value="REVERSE TRANSCRIPTASE ZINC-BINDING DOMAIN-CONTAINING PROTEIN-RELATED-RELATED"/>
    <property type="match status" value="1"/>
</dbReference>
<dbReference type="Pfam" id="PF13966">
    <property type="entry name" value="zf-RVT"/>
    <property type="match status" value="1"/>
</dbReference>
<proteinExistence type="predicted"/>